<dbReference type="SUPFAM" id="SSF50156">
    <property type="entry name" value="PDZ domain-like"/>
    <property type="match status" value="1"/>
</dbReference>
<dbReference type="Pfam" id="PF02163">
    <property type="entry name" value="Peptidase_M50"/>
    <property type="match status" value="1"/>
</dbReference>
<dbReference type="PANTHER" id="PTHR42837">
    <property type="entry name" value="REGULATOR OF SIGMA-E PROTEASE RSEP"/>
    <property type="match status" value="1"/>
</dbReference>
<comment type="caution">
    <text evidence="13">The sequence shown here is derived from an EMBL/GenBank/DDBJ whole genome shotgun (WGS) entry which is preliminary data.</text>
</comment>
<reference evidence="13 14" key="1">
    <citation type="submission" date="2017-12" db="EMBL/GenBank/DDBJ databases">
        <title>Anaerobic carbon monoxide metabolism by Pleomorphomonas carboxyditropha sp. nov., a new mesophilic hydrogenogenic carboxidotroph.</title>
        <authorList>
            <person name="Esquivel-Elizondo S."/>
            <person name="Krajmalnik-Brown R."/>
        </authorList>
    </citation>
    <scope>NUCLEOTIDE SEQUENCE [LARGE SCALE GENOMIC DNA]</scope>
    <source>
        <strain evidence="13 14">R5-392</strain>
    </source>
</reference>
<feature type="transmembrane region" description="Helical" evidence="11">
    <location>
        <begin position="6"/>
        <end position="28"/>
    </location>
</feature>
<dbReference type="AlphaFoldDB" id="A0A1I4TRV5"/>
<keyword evidence="10 11" id="KW-0472">Membrane</keyword>
<keyword evidence="5 11" id="KW-0812">Transmembrane</keyword>
<dbReference type="InterPro" id="IPR004387">
    <property type="entry name" value="Pept_M50_Zn"/>
</dbReference>
<dbReference type="CDD" id="cd06163">
    <property type="entry name" value="S2P-M50_PDZ_RseP-like"/>
    <property type="match status" value="1"/>
</dbReference>
<feature type="domain" description="PDZ" evidence="12">
    <location>
        <begin position="117"/>
        <end position="196"/>
    </location>
</feature>
<evidence type="ECO:0000256" key="7">
    <source>
        <dbReference type="ARBA" id="ARBA00022833"/>
    </source>
</evidence>
<feature type="transmembrane region" description="Helical" evidence="11">
    <location>
        <begin position="40"/>
        <end position="57"/>
    </location>
</feature>
<dbReference type="GO" id="GO:0006508">
    <property type="term" value="P:proteolysis"/>
    <property type="evidence" value="ECO:0007669"/>
    <property type="project" value="UniProtKB-KW"/>
</dbReference>
<evidence type="ECO:0000256" key="3">
    <source>
        <dbReference type="ARBA" id="ARBA00007931"/>
    </source>
</evidence>
<dbReference type="EC" id="3.4.24.-" evidence="11"/>
<evidence type="ECO:0000256" key="2">
    <source>
        <dbReference type="ARBA" id="ARBA00004141"/>
    </source>
</evidence>
<dbReference type="NCBIfam" id="TIGR00054">
    <property type="entry name" value="RIP metalloprotease RseP"/>
    <property type="match status" value="1"/>
</dbReference>
<dbReference type="GO" id="GO:0016020">
    <property type="term" value="C:membrane"/>
    <property type="evidence" value="ECO:0007669"/>
    <property type="project" value="UniProtKB-SubCell"/>
</dbReference>
<evidence type="ECO:0000256" key="10">
    <source>
        <dbReference type="ARBA" id="ARBA00023136"/>
    </source>
</evidence>
<dbReference type="InterPro" id="IPR008915">
    <property type="entry name" value="Peptidase_M50"/>
</dbReference>
<evidence type="ECO:0000256" key="4">
    <source>
        <dbReference type="ARBA" id="ARBA00022670"/>
    </source>
</evidence>
<dbReference type="RefSeq" id="WP_101290760.1">
    <property type="nucleotide sequence ID" value="NZ_FOUQ01000006.1"/>
</dbReference>
<dbReference type="InterPro" id="IPR036034">
    <property type="entry name" value="PDZ_sf"/>
</dbReference>
<evidence type="ECO:0000256" key="11">
    <source>
        <dbReference type="RuleBase" id="RU362031"/>
    </source>
</evidence>
<dbReference type="CDD" id="cd23081">
    <property type="entry name" value="cpPDZ_EcRseP-like"/>
    <property type="match status" value="1"/>
</dbReference>
<dbReference type="Gene3D" id="2.30.42.10">
    <property type="match status" value="1"/>
</dbReference>
<evidence type="ECO:0000313" key="13">
    <source>
        <dbReference type="EMBL" id="PKR87633.1"/>
    </source>
</evidence>
<keyword evidence="6 11" id="KW-0378">Hydrolase</keyword>
<dbReference type="InterPro" id="IPR001478">
    <property type="entry name" value="PDZ"/>
</dbReference>
<dbReference type="EMBL" id="PJNW01000016">
    <property type="protein sequence ID" value="PKR87633.1"/>
    <property type="molecule type" value="Genomic_DNA"/>
</dbReference>
<dbReference type="Proteomes" id="UP000233491">
    <property type="component" value="Unassembled WGS sequence"/>
</dbReference>
<evidence type="ECO:0000256" key="6">
    <source>
        <dbReference type="ARBA" id="ARBA00022801"/>
    </source>
</evidence>
<comment type="subcellular location">
    <subcellularLocation>
        <location evidence="2">Membrane</location>
        <topology evidence="2">Multi-pass membrane protein</topology>
    </subcellularLocation>
</comment>
<evidence type="ECO:0000313" key="14">
    <source>
        <dbReference type="Proteomes" id="UP000233491"/>
    </source>
</evidence>
<evidence type="ECO:0000256" key="1">
    <source>
        <dbReference type="ARBA" id="ARBA00001947"/>
    </source>
</evidence>
<dbReference type="InterPro" id="IPR041489">
    <property type="entry name" value="PDZ_6"/>
</dbReference>
<protein>
    <recommendedName>
        <fullName evidence="11">Zinc metalloprotease</fullName>
        <ecNumber evidence="11">3.4.24.-</ecNumber>
    </recommendedName>
</protein>
<evidence type="ECO:0000259" key="12">
    <source>
        <dbReference type="SMART" id="SM00228"/>
    </source>
</evidence>
<feature type="transmembrane region" description="Helical" evidence="11">
    <location>
        <begin position="287"/>
        <end position="312"/>
    </location>
</feature>
<feature type="transmembrane region" description="Helical" evidence="11">
    <location>
        <begin position="108"/>
        <end position="133"/>
    </location>
</feature>
<dbReference type="SMART" id="SM00228">
    <property type="entry name" value="PDZ"/>
    <property type="match status" value="1"/>
</dbReference>
<evidence type="ECO:0000256" key="8">
    <source>
        <dbReference type="ARBA" id="ARBA00022989"/>
    </source>
</evidence>
<feature type="transmembrane region" description="Helical" evidence="11">
    <location>
        <begin position="342"/>
        <end position="360"/>
    </location>
</feature>
<keyword evidence="8 11" id="KW-1133">Transmembrane helix</keyword>
<keyword evidence="11" id="KW-0479">Metal-binding</keyword>
<keyword evidence="9 11" id="KW-0482">Metalloprotease</keyword>
<proteinExistence type="inferred from homology"/>
<dbReference type="GO" id="GO:0004222">
    <property type="term" value="F:metalloendopeptidase activity"/>
    <property type="evidence" value="ECO:0007669"/>
    <property type="project" value="InterPro"/>
</dbReference>
<accession>A0A1I4TRV5</accession>
<dbReference type="OrthoDB" id="9782003at2"/>
<comment type="similarity">
    <text evidence="3 11">Belongs to the peptidase M50B family.</text>
</comment>
<sequence>MDFLAATGGTLMGTVVPFLVVLTVVVFVHELGHFWVARRAGVAVSVFSIGFGPELMGRTDRKGTRWKLSAIPLGGYVRFIDDANAASQPGQKSSDPGAFQSKGLGARAAVVAAGPAANFLFAIAVLTVLFYAFGKPMIAPVAGAIEPDSPAAEAGFLPGDRILAIDGRLIESFADIQRVVMLQNGVELAIDVDRSGNRLTLHATPRSREIVDGFGEKQIVPVLGLRQINPTVELRSFGAVGAVREAVGETWSIVDSTLSSVAGMFSGRTSTTQISGPIGIARVSGQVAALGLIPLINLAAILSISIGLINLFPIPMLDGGHLAFYAVEALRGRPLPERAQEIGFGIGFAIVLGLMAFGVLNDIAKIASG</sequence>
<keyword evidence="14" id="KW-1185">Reference proteome</keyword>
<gene>
    <name evidence="13" type="primary">rseP</name>
    <name evidence="13" type="ORF">CXZ10_18040</name>
</gene>
<dbReference type="Pfam" id="PF17820">
    <property type="entry name" value="PDZ_6"/>
    <property type="match status" value="1"/>
</dbReference>
<comment type="cofactor">
    <cofactor evidence="1 11">
        <name>Zn(2+)</name>
        <dbReference type="ChEBI" id="CHEBI:29105"/>
    </cofactor>
</comment>
<dbReference type="GO" id="GO:0046872">
    <property type="term" value="F:metal ion binding"/>
    <property type="evidence" value="ECO:0007669"/>
    <property type="project" value="UniProtKB-KW"/>
</dbReference>
<dbReference type="PANTHER" id="PTHR42837:SF2">
    <property type="entry name" value="MEMBRANE METALLOPROTEASE ARASP2, CHLOROPLASTIC-RELATED"/>
    <property type="match status" value="1"/>
</dbReference>
<name>A0A1I4TRV5_9HYPH</name>
<evidence type="ECO:0000256" key="9">
    <source>
        <dbReference type="ARBA" id="ARBA00023049"/>
    </source>
</evidence>
<organism evidence="13 14">
    <name type="scientific">Pleomorphomonas diazotrophica</name>
    <dbReference type="NCBI Taxonomy" id="1166257"/>
    <lineage>
        <taxon>Bacteria</taxon>
        <taxon>Pseudomonadati</taxon>
        <taxon>Pseudomonadota</taxon>
        <taxon>Alphaproteobacteria</taxon>
        <taxon>Hyphomicrobiales</taxon>
        <taxon>Pleomorphomonadaceae</taxon>
        <taxon>Pleomorphomonas</taxon>
    </lineage>
</organism>
<evidence type="ECO:0000256" key="5">
    <source>
        <dbReference type="ARBA" id="ARBA00022692"/>
    </source>
</evidence>
<keyword evidence="7 11" id="KW-0862">Zinc</keyword>
<keyword evidence="4 13" id="KW-0645">Protease</keyword>